<dbReference type="Proteomes" id="UP000094960">
    <property type="component" value="Chromosome"/>
</dbReference>
<evidence type="ECO:0000259" key="4">
    <source>
        <dbReference type="Pfam" id="PF01965"/>
    </source>
</evidence>
<dbReference type="InterPro" id="IPR050325">
    <property type="entry name" value="Prot/Nucl_acid_deglycase"/>
</dbReference>
<evidence type="ECO:0000256" key="2">
    <source>
        <dbReference type="ARBA" id="ARBA00023239"/>
    </source>
</evidence>
<evidence type="ECO:0000313" key="6">
    <source>
        <dbReference type="Proteomes" id="UP000094960"/>
    </source>
</evidence>
<feature type="domain" description="DJ-1/PfpI" evidence="4">
    <location>
        <begin position="29"/>
        <end position="228"/>
    </location>
</feature>
<keyword evidence="6" id="KW-1185">Reference proteome</keyword>
<sequence>MAKILCVLTGASYWTLKDGHRHPTGYWAEEFVAPYSVFTDAGYEVTVATPGGVVPVVDTMSLEPRMAGGEETALRQEAVIESADELRHPISLKEVHLKDYAGVYYPGGHGPMEDLSVDPDSGALLREALASGNPLGIVCHAPAALLATRDANGHTPFANYRLTGFCNEEEAGVGFADKAKWLLEDELKKLPTQYSRGPAWKPYTVVDRNLFTGQNPASSGPLAKELVKALSS</sequence>
<protein>
    <submittedName>
        <fullName evidence="5">Thiamine biosynthesis protein ThiJ</fullName>
    </submittedName>
</protein>
<evidence type="ECO:0000313" key="5">
    <source>
        <dbReference type="EMBL" id="AOR30394.1"/>
    </source>
</evidence>
<accession>A0A1D7Y4A5</accession>
<dbReference type="EMBL" id="CP017248">
    <property type="protein sequence ID" value="AOR30394.1"/>
    <property type="molecule type" value="Genomic_DNA"/>
</dbReference>
<keyword evidence="2" id="KW-0456">Lyase</keyword>
<dbReference type="GO" id="GO:0019172">
    <property type="term" value="F:glyoxalase III activity"/>
    <property type="evidence" value="ECO:0007669"/>
    <property type="project" value="TreeGrafter"/>
</dbReference>
<dbReference type="AlphaFoldDB" id="A0A1D7Y4A5"/>
<gene>
    <name evidence="5" type="ORF">BFF78_04395</name>
</gene>
<dbReference type="PANTHER" id="PTHR48094">
    <property type="entry name" value="PROTEIN/NUCLEIC ACID DEGLYCASE DJ-1-RELATED"/>
    <property type="match status" value="1"/>
</dbReference>
<dbReference type="Gene3D" id="3.40.50.880">
    <property type="match status" value="1"/>
</dbReference>
<reference evidence="6" key="1">
    <citation type="submission" date="2016-09" db="EMBL/GenBank/DDBJ databases">
        <title>Streptomyces puniciscabiei strain:TW1S1 Genome sequencing and assembly.</title>
        <authorList>
            <person name="Kim M.-K."/>
            <person name="Kim S.B."/>
        </authorList>
    </citation>
    <scope>NUCLEOTIDE SEQUENCE [LARGE SCALE GENOMIC DNA]</scope>
    <source>
        <strain evidence="6">TW1S1</strain>
    </source>
</reference>
<dbReference type="Pfam" id="PF01965">
    <property type="entry name" value="DJ-1_PfpI"/>
    <property type="match status" value="1"/>
</dbReference>
<dbReference type="RefSeq" id="WP_069777046.1">
    <property type="nucleotide sequence ID" value="NZ_CP017248.1"/>
</dbReference>
<proteinExistence type="inferred from homology"/>
<dbReference type="GO" id="GO:0005737">
    <property type="term" value="C:cytoplasm"/>
    <property type="evidence" value="ECO:0007669"/>
    <property type="project" value="TreeGrafter"/>
</dbReference>
<dbReference type="InterPro" id="IPR002818">
    <property type="entry name" value="DJ-1/PfpI"/>
</dbReference>
<dbReference type="CDD" id="cd03141">
    <property type="entry name" value="GATase1_Hsp31_like"/>
    <property type="match status" value="1"/>
</dbReference>
<dbReference type="PANTHER" id="PTHR48094:SF11">
    <property type="entry name" value="GLUTATHIONE-INDEPENDENT GLYOXALASE HSP31-RELATED"/>
    <property type="match status" value="1"/>
</dbReference>
<keyword evidence="1" id="KW-0346">Stress response</keyword>
<dbReference type="KEGG" id="spun:BFF78_04395"/>
<evidence type="ECO:0000256" key="1">
    <source>
        <dbReference type="ARBA" id="ARBA00023016"/>
    </source>
</evidence>
<dbReference type="SUPFAM" id="SSF52317">
    <property type="entry name" value="Class I glutamine amidotransferase-like"/>
    <property type="match status" value="1"/>
</dbReference>
<evidence type="ECO:0000256" key="3">
    <source>
        <dbReference type="ARBA" id="ARBA00038493"/>
    </source>
</evidence>
<dbReference type="GO" id="GO:0019243">
    <property type="term" value="P:methylglyoxal catabolic process to D-lactate via S-lactoyl-glutathione"/>
    <property type="evidence" value="ECO:0007669"/>
    <property type="project" value="TreeGrafter"/>
</dbReference>
<dbReference type="InterPro" id="IPR029062">
    <property type="entry name" value="Class_I_gatase-like"/>
</dbReference>
<name>A0A1D7Y4A5_9ACTN</name>
<comment type="similarity">
    <text evidence="3">Belongs to the peptidase C56 family. HSP31-like subfamily.</text>
</comment>
<organism evidence="5 6">
    <name type="scientific">Streptomyces fodineus</name>
    <dbReference type="NCBI Taxonomy" id="1904616"/>
    <lineage>
        <taxon>Bacteria</taxon>
        <taxon>Bacillati</taxon>
        <taxon>Actinomycetota</taxon>
        <taxon>Actinomycetes</taxon>
        <taxon>Kitasatosporales</taxon>
        <taxon>Streptomycetaceae</taxon>
        <taxon>Streptomyces</taxon>
    </lineage>
</organism>